<reference evidence="1" key="1">
    <citation type="submission" date="2021-01" db="EMBL/GenBank/DDBJ databases">
        <authorList>
            <person name="Corre E."/>
            <person name="Pelletier E."/>
            <person name="Niang G."/>
            <person name="Scheremetjew M."/>
            <person name="Finn R."/>
            <person name="Kale V."/>
            <person name="Holt S."/>
            <person name="Cochrane G."/>
            <person name="Meng A."/>
            <person name="Brown T."/>
            <person name="Cohen L."/>
        </authorList>
    </citation>
    <scope>NUCLEOTIDE SEQUENCE</scope>
    <source>
        <strain evidence="1">CCMP1594</strain>
    </source>
</reference>
<sequence>MGQSPTPFTLQQWAVARRLPYPPTPICLPCLPLIGLPLLAAAGASSKKLAPAFYDHINGHSIRLFKNAMTQMRIELHDSSALHSATQTVCQACGTEQVPHG</sequence>
<accession>A0A7S4G296</accession>
<gene>
    <name evidence="1" type="ORF">EGYM00163_LOCUS34141</name>
</gene>
<dbReference type="EMBL" id="HBJA01098807">
    <property type="protein sequence ID" value="CAE0822940.1"/>
    <property type="molecule type" value="Transcribed_RNA"/>
</dbReference>
<name>A0A7S4G296_9EUGL</name>
<proteinExistence type="predicted"/>
<dbReference type="AlphaFoldDB" id="A0A7S4G296"/>
<protein>
    <submittedName>
        <fullName evidence="1">Uncharacterized protein</fullName>
    </submittedName>
</protein>
<organism evidence="1">
    <name type="scientific">Eutreptiella gymnastica</name>
    <dbReference type="NCBI Taxonomy" id="73025"/>
    <lineage>
        <taxon>Eukaryota</taxon>
        <taxon>Discoba</taxon>
        <taxon>Euglenozoa</taxon>
        <taxon>Euglenida</taxon>
        <taxon>Spirocuta</taxon>
        <taxon>Euglenophyceae</taxon>
        <taxon>Eutreptiales</taxon>
        <taxon>Eutreptiaceae</taxon>
        <taxon>Eutreptiella</taxon>
    </lineage>
</organism>
<evidence type="ECO:0000313" key="1">
    <source>
        <dbReference type="EMBL" id="CAE0822940.1"/>
    </source>
</evidence>